<evidence type="ECO:0000313" key="1">
    <source>
        <dbReference type="EMBL" id="KLO09869.1"/>
    </source>
</evidence>
<dbReference type="EMBL" id="KQ086042">
    <property type="protein sequence ID" value="KLO09869.1"/>
    <property type="molecule type" value="Genomic_DNA"/>
</dbReference>
<reference evidence="1 2" key="1">
    <citation type="submission" date="2015-04" db="EMBL/GenBank/DDBJ databases">
        <title>Complete genome sequence of Schizopora paradoxa KUC8140, a cosmopolitan wood degrader in East Asia.</title>
        <authorList>
            <consortium name="DOE Joint Genome Institute"/>
            <person name="Min B."/>
            <person name="Park H."/>
            <person name="Jang Y."/>
            <person name="Kim J.-J."/>
            <person name="Kim K.H."/>
            <person name="Pangilinan J."/>
            <person name="Lipzen A."/>
            <person name="Riley R."/>
            <person name="Grigoriev I.V."/>
            <person name="Spatafora J.W."/>
            <person name="Choi I.-G."/>
        </authorList>
    </citation>
    <scope>NUCLEOTIDE SEQUENCE [LARGE SCALE GENOMIC DNA]</scope>
    <source>
        <strain evidence="1 2">KUC8140</strain>
    </source>
</reference>
<dbReference type="AlphaFoldDB" id="A0A0H2RDI7"/>
<gene>
    <name evidence="1" type="ORF">SCHPADRAFT_907374</name>
</gene>
<name>A0A0H2RDI7_9AGAM</name>
<sequence>CSNTTTTTARHRLPRSSAFDIYLHRDRRSNRIHGALHTHPGHQYAILDRIGAQEGRGFG</sequence>
<protein>
    <submittedName>
        <fullName evidence="1">Uncharacterized protein</fullName>
    </submittedName>
</protein>
<evidence type="ECO:0000313" key="2">
    <source>
        <dbReference type="Proteomes" id="UP000053477"/>
    </source>
</evidence>
<organism evidence="1 2">
    <name type="scientific">Schizopora paradoxa</name>
    <dbReference type="NCBI Taxonomy" id="27342"/>
    <lineage>
        <taxon>Eukaryota</taxon>
        <taxon>Fungi</taxon>
        <taxon>Dikarya</taxon>
        <taxon>Basidiomycota</taxon>
        <taxon>Agaricomycotina</taxon>
        <taxon>Agaricomycetes</taxon>
        <taxon>Hymenochaetales</taxon>
        <taxon>Schizoporaceae</taxon>
        <taxon>Schizopora</taxon>
    </lineage>
</organism>
<feature type="non-terminal residue" evidence="1">
    <location>
        <position position="1"/>
    </location>
</feature>
<keyword evidence="2" id="KW-1185">Reference proteome</keyword>
<dbReference type="Proteomes" id="UP000053477">
    <property type="component" value="Unassembled WGS sequence"/>
</dbReference>
<proteinExistence type="predicted"/>
<accession>A0A0H2RDI7</accession>
<dbReference type="InParanoid" id="A0A0H2RDI7"/>